<dbReference type="Gene3D" id="1.10.10.10">
    <property type="entry name" value="Winged helix-like DNA-binding domain superfamily/Winged helix DNA-binding domain"/>
    <property type="match status" value="1"/>
</dbReference>
<dbReference type="PATRIC" id="fig|1462.6.peg.1392"/>
<name>A0A0D8BPT6_GEOKU</name>
<evidence type="ECO:0000256" key="1">
    <source>
        <dbReference type="ARBA" id="ARBA00023015"/>
    </source>
</evidence>
<dbReference type="Proteomes" id="UP000032522">
    <property type="component" value="Unassembled WGS sequence"/>
</dbReference>
<reference evidence="5 6" key="1">
    <citation type="submission" date="2015-01" db="EMBL/GenBank/DDBJ databases">
        <authorList>
            <person name="Filippidou S."/>
            <person name="Jeanneret N."/>
            <person name="Russel-Delif L."/>
            <person name="Junier T."/>
            <person name="Wunderlin T."/>
            <person name="Molina V."/>
            <person name="Johnson S.L."/>
            <person name="Davenport K.W."/>
            <person name="Chain P.S."/>
            <person name="Dorador C."/>
            <person name="Junier P."/>
        </authorList>
    </citation>
    <scope>NUCLEOTIDE SEQUENCE [LARGE SCALE GENOMIC DNA]</scope>
    <source>
        <strain evidence="5 6">Et7/4</strain>
    </source>
</reference>
<dbReference type="InterPro" id="IPR036388">
    <property type="entry name" value="WH-like_DNA-bd_sf"/>
</dbReference>
<dbReference type="RefSeq" id="WP_044731294.1">
    <property type="nucleotide sequence ID" value="NZ_JYBP01000003.1"/>
</dbReference>
<dbReference type="SMART" id="SM00345">
    <property type="entry name" value="HTH_GNTR"/>
    <property type="match status" value="1"/>
</dbReference>
<dbReference type="PANTHER" id="PTHR38445:SF9">
    <property type="entry name" value="HTH-TYPE TRANSCRIPTIONAL REPRESSOR YTRA"/>
    <property type="match status" value="1"/>
</dbReference>
<evidence type="ECO:0000313" key="6">
    <source>
        <dbReference type="Proteomes" id="UP000032522"/>
    </source>
</evidence>
<dbReference type="PANTHER" id="PTHR38445">
    <property type="entry name" value="HTH-TYPE TRANSCRIPTIONAL REPRESSOR YTRA"/>
    <property type="match status" value="1"/>
</dbReference>
<dbReference type="AlphaFoldDB" id="A0A0D8BPT6"/>
<sequence>MFELDWRSRQPIYEQLIDKMKEMIVRELWQPHDQLPSVRTMAKQLMINPNTIQKAYRELERDGWIYSIPGKGSFVAPRSKEPNIEAIAAVREQFVRLVKEAWFLGVTNEQLWQWLIEGEKEGENRDSTCGRDENV</sequence>
<evidence type="ECO:0000256" key="3">
    <source>
        <dbReference type="ARBA" id="ARBA00023163"/>
    </source>
</evidence>
<keyword evidence="3" id="KW-0804">Transcription</keyword>
<dbReference type="EMBL" id="JYBP01000003">
    <property type="protein sequence ID" value="KJE26155.1"/>
    <property type="molecule type" value="Genomic_DNA"/>
</dbReference>
<dbReference type="PROSITE" id="PS50949">
    <property type="entry name" value="HTH_GNTR"/>
    <property type="match status" value="1"/>
</dbReference>
<dbReference type="InterPro" id="IPR000524">
    <property type="entry name" value="Tscrpt_reg_HTH_GntR"/>
</dbReference>
<protein>
    <submittedName>
        <fullName evidence="5">Bacterial regulatory s, gntR family protein</fullName>
    </submittedName>
</protein>
<evidence type="ECO:0000256" key="2">
    <source>
        <dbReference type="ARBA" id="ARBA00023125"/>
    </source>
</evidence>
<proteinExistence type="predicted"/>
<dbReference type="InterPro" id="IPR036390">
    <property type="entry name" value="WH_DNA-bd_sf"/>
</dbReference>
<organism evidence="5 6">
    <name type="scientific">Geobacillus kaustophilus</name>
    <dbReference type="NCBI Taxonomy" id="1462"/>
    <lineage>
        <taxon>Bacteria</taxon>
        <taxon>Bacillati</taxon>
        <taxon>Bacillota</taxon>
        <taxon>Bacilli</taxon>
        <taxon>Bacillales</taxon>
        <taxon>Anoxybacillaceae</taxon>
        <taxon>Geobacillus</taxon>
        <taxon>Geobacillus thermoleovorans group</taxon>
    </lineage>
</organism>
<keyword evidence="1" id="KW-0805">Transcription regulation</keyword>
<evidence type="ECO:0000313" key="5">
    <source>
        <dbReference type="EMBL" id="KJE26155.1"/>
    </source>
</evidence>
<evidence type="ECO:0000259" key="4">
    <source>
        <dbReference type="PROSITE" id="PS50949"/>
    </source>
</evidence>
<dbReference type="OrthoDB" id="9801546at2"/>
<dbReference type="Pfam" id="PF00392">
    <property type="entry name" value="GntR"/>
    <property type="match status" value="1"/>
</dbReference>
<dbReference type="GO" id="GO:0003677">
    <property type="term" value="F:DNA binding"/>
    <property type="evidence" value="ECO:0007669"/>
    <property type="project" value="UniProtKB-KW"/>
</dbReference>
<gene>
    <name evidence="5" type="ORF">LG52_1202</name>
</gene>
<dbReference type="SUPFAM" id="SSF46785">
    <property type="entry name" value="Winged helix' DNA-binding domain"/>
    <property type="match status" value="1"/>
</dbReference>
<keyword evidence="2" id="KW-0238">DNA-binding</keyword>
<accession>A0A0D8BPT6</accession>
<dbReference type="GO" id="GO:0003700">
    <property type="term" value="F:DNA-binding transcription factor activity"/>
    <property type="evidence" value="ECO:0007669"/>
    <property type="project" value="InterPro"/>
</dbReference>
<dbReference type="CDD" id="cd07377">
    <property type="entry name" value="WHTH_GntR"/>
    <property type="match status" value="1"/>
</dbReference>
<comment type="caution">
    <text evidence="5">The sequence shown here is derived from an EMBL/GenBank/DDBJ whole genome shotgun (WGS) entry which is preliminary data.</text>
</comment>
<feature type="domain" description="HTH gntR-type" evidence="4">
    <location>
        <begin position="10"/>
        <end position="78"/>
    </location>
</feature>